<feature type="region of interest" description="Disordered" evidence="1">
    <location>
        <begin position="1"/>
        <end position="64"/>
    </location>
</feature>
<proteinExistence type="predicted"/>
<evidence type="ECO:0000256" key="1">
    <source>
        <dbReference type="SAM" id="MobiDB-lite"/>
    </source>
</evidence>
<dbReference type="AlphaFoldDB" id="A0A6H9YR90"/>
<gene>
    <name evidence="2" type="ORF">F8566_35595</name>
</gene>
<reference evidence="2 3" key="1">
    <citation type="submission" date="2019-09" db="EMBL/GenBank/DDBJ databases">
        <title>Actinomadura physcomitrii sp. nov., a novel actinomycete isolated from moss [Physcomitrium sphaericum (Ludw) Fuernr].</title>
        <authorList>
            <person name="Zhuang X."/>
            <person name="Liu C."/>
        </authorList>
    </citation>
    <scope>NUCLEOTIDE SEQUENCE [LARGE SCALE GENOMIC DNA]</scope>
    <source>
        <strain evidence="2 3">HMC1</strain>
    </source>
</reference>
<name>A0A6H9YR90_9ACTN</name>
<protein>
    <submittedName>
        <fullName evidence="2">Uncharacterized protein</fullName>
    </submittedName>
</protein>
<sequence length="64" mass="7033">MSETSGPEELSPEAPEADVAEQLESAEGGEESEQEWPQEVPLDADEGDAVENARVVRIEDDDYR</sequence>
<feature type="compositionally biased region" description="Basic and acidic residues" evidence="1">
    <location>
        <begin position="54"/>
        <end position="64"/>
    </location>
</feature>
<accession>A0A6H9YR90</accession>
<keyword evidence="3" id="KW-1185">Reference proteome</keyword>
<dbReference type="RefSeq" id="WP_151566253.1">
    <property type="nucleotide sequence ID" value="NZ_WBMT01000019.1"/>
</dbReference>
<dbReference type="EMBL" id="WBMT01000019">
    <property type="protein sequence ID" value="KAB2343450.1"/>
    <property type="molecule type" value="Genomic_DNA"/>
</dbReference>
<dbReference type="Proteomes" id="UP000468735">
    <property type="component" value="Unassembled WGS sequence"/>
</dbReference>
<feature type="compositionally biased region" description="Acidic residues" evidence="1">
    <location>
        <begin position="27"/>
        <end position="49"/>
    </location>
</feature>
<evidence type="ECO:0000313" key="2">
    <source>
        <dbReference type="EMBL" id="KAB2343450.1"/>
    </source>
</evidence>
<evidence type="ECO:0000313" key="3">
    <source>
        <dbReference type="Proteomes" id="UP000468735"/>
    </source>
</evidence>
<comment type="caution">
    <text evidence="2">The sequence shown here is derived from an EMBL/GenBank/DDBJ whole genome shotgun (WGS) entry which is preliminary data.</text>
</comment>
<organism evidence="2 3">
    <name type="scientific">Actinomadura rudentiformis</name>
    <dbReference type="NCBI Taxonomy" id="359158"/>
    <lineage>
        <taxon>Bacteria</taxon>
        <taxon>Bacillati</taxon>
        <taxon>Actinomycetota</taxon>
        <taxon>Actinomycetes</taxon>
        <taxon>Streptosporangiales</taxon>
        <taxon>Thermomonosporaceae</taxon>
        <taxon>Actinomadura</taxon>
    </lineage>
</organism>